<dbReference type="Pfam" id="PF00072">
    <property type="entry name" value="Response_reg"/>
    <property type="match status" value="1"/>
</dbReference>
<protein>
    <submittedName>
        <fullName evidence="4">EAL domain-containing protein</fullName>
    </submittedName>
</protein>
<accession>A0A4V6WMQ4</accession>
<keyword evidence="5" id="KW-1185">Reference proteome</keyword>
<dbReference type="Gene3D" id="3.20.20.450">
    <property type="entry name" value="EAL domain"/>
    <property type="match status" value="1"/>
</dbReference>
<evidence type="ECO:0000313" key="4">
    <source>
        <dbReference type="EMBL" id="TKB50895.1"/>
    </source>
</evidence>
<dbReference type="CDD" id="cd01948">
    <property type="entry name" value="EAL"/>
    <property type="match status" value="1"/>
</dbReference>
<feature type="domain" description="Response regulatory" evidence="2">
    <location>
        <begin position="6"/>
        <end position="128"/>
    </location>
</feature>
<dbReference type="Gene3D" id="3.40.50.2300">
    <property type="match status" value="1"/>
</dbReference>
<comment type="caution">
    <text evidence="4">The sequence shown here is derived from an EMBL/GenBank/DDBJ whole genome shotgun (WGS) entry which is preliminary data.</text>
</comment>
<dbReference type="GO" id="GO:0071111">
    <property type="term" value="F:cyclic-guanylate-specific phosphodiesterase activity"/>
    <property type="evidence" value="ECO:0007669"/>
    <property type="project" value="InterPro"/>
</dbReference>
<evidence type="ECO:0000259" key="2">
    <source>
        <dbReference type="PROSITE" id="PS50110"/>
    </source>
</evidence>
<evidence type="ECO:0000313" key="5">
    <source>
        <dbReference type="Proteomes" id="UP000305675"/>
    </source>
</evidence>
<dbReference type="OrthoDB" id="9812358at2"/>
<dbReference type="RefSeq" id="WP_136864828.1">
    <property type="nucleotide sequence ID" value="NZ_SWCJ01000019.1"/>
</dbReference>
<dbReference type="Proteomes" id="UP000305675">
    <property type="component" value="Unassembled WGS sequence"/>
</dbReference>
<evidence type="ECO:0000259" key="3">
    <source>
        <dbReference type="PROSITE" id="PS50883"/>
    </source>
</evidence>
<keyword evidence="1" id="KW-0597">Phosphoprotein</keyword>
<dbReference type="SMART" id="SM00052">
    <property type="entry name" value="EAL"/>
    <property type="match status" value="1"/>
</dbReference>
<dbReference type="InterPro" id="IPR035919">
    <property type="entry name" value="EAL_sf"/>
</dbReference>
<dbReference type="InterPro" id="IPR050706">
    <property type="entry name" value="Cyclic-di-GMP_PDE-like"/>
</dbReference>
<dbReference type="PROSITE" id="PS50110">
    <property type="entry name" value="RESPONSE_REGULATORY"/>
    <property type="match status" value="1"/>
</dbReference>
<dbReference type="Pfam" id="PF00563">
    <property type="entry name" value="EAL"/>
    <property type="match status" value="1"/>
</dbReference>
<dbReference type="SUPFAM" id="SSF52172">
    <property type="entry name" value="CheY-like"/>
    <property type="match status" value="1"/>
</dbReference>
<dbReference type="GO" id="GO:0000160">
    <property type="term" value="P:phosphorelay signal transduction system"/>
    <property type="evidence" value="ECO:0007669"/>
    <property type="project" value="InterPro"/>
</dbReference>
<dbReference type="AlphaFoldDB" id="A0A4V6WMQ4"/>
<dbReference type="PANTHER" id="PTHR33121:SF70">
    <property type="entry name" value="SIGNALING PROTEIN YKOW"/>
    <property type="match status" value="1"/>
</dbReference>
<evidence type="ECO:0000256" key="1">
    <source>
        <dbReference type="PROSITE-ProRule" id="PRU00169"/>
    </source>
</evidence>
<dbReference type="PROSITE" id="PS50883">
    <property type="entry name" value="EAL"/>
    <property type="match status" value="1"/>
</dbReference>
<feature type="modified residue" description="4-aspartylphosphate" evidence="1">
    <location>
        <position position="58"/>
    </location>
</feature>
<name>A0A4V6WMQ4_9GAMM</name>
<sequence length="398" mass="44982">MKGKRVAVVIDDSVAILMAMELLLPELGFHQVMSFSKPRQALEYLKQASESPEIVFTDLNMPDFDGMDVIRELGQMGYRGGVCLVSEMEQRVLELAAELARKHKVCFIGNISKPITSEKLRHAIVRLQQLEERNFTHFKPMSRKALEQALSEHRIFPYYQPKVSAQHSKVSSIEVLARISEPGKTDTILPGHFIPTAINSNLINQLTKQLLTRALEDLPVLCSQFGSDLKLSVNLSPSQLTNVHYVREIEALLASFGVKTEQVVIEITEEFALKSCEQLEALNRLRIHGFGVSMDDFGTGYTNLHQLRALPFTEVKIDRSLINNISQDSFSQVVVRSLATIAESLDIILVAEGIEEMSDLDYLERHYPDMLMQGFLLCKPKPCDALMRWHQSWQKVAS</sequence>
<reference evidence="4 5" key="1">
    <citation type="submission" date="2019-04" db="EMBL/GenBank/DDBJ databases">
        <authorList>
            <person name="Hwang J.C."/>
        </authorList>
    </citation>
    <scope>NUCLEOTIDE SEQUENCE [LARGE SCALE GENOMIC DNA]</scope>
    <source>
        <strain evidence="4 5">IMCC35002</strain>
    </source>
</reference>
<dbReference type="SUPFAM" id="SSF141868">
    <property type="entry name" value="EAL domain-like"/>
    <property type="match status" value="1"/>
</dbReference>
<dbReference type="InterPro" id="IPR001789">
    <property type="entry name" value="Sig_transdc_resp-reg_receiver"/>
</dbReference>
<dbReference type="InterPro" id="IPR001633">
    <property type="entry name" value="EAL_dom"/>
</dbReference>
<dbReference type="InterPro" id="IPR011006">
    <property type="entry name" value="CheY-like_superfamily"/>
</dbReference>
<feature type="domain" description="EAL" evidence="3">
    <location>
        <begin position="139"/>
        <end position="394"/>
    </location>
</feature>
<proteinExistence type="predicted"/>
<gene>
    <name evidence="4" type="ORF">FCL42_18025</name>
</gene>
<organism evidence="4 5">
    <name type="scientific">Ferrimonas aestuarii</name>
    <dbReference type="NCBI Taxonomy" id="2569539"/>
    <lineage>
        <taxon>Bacteria</taxon>
        <taxon>Pseudomonadati</taxon>
        <taxon>Pseudomonadota</taxon>
        <taxon>Gammaproteobacteria</taxon>
        <taxon>Alteromonadales</taxon>
        <taxon>Ferrimonadaceae</taxon>
        <taxon>Ferrimonas</taxon>
    </lineage>
</organism>
<dbReference type="EMBL" id="SWCJ01000019">
    <property type="protein sequence ID" value="TKB50895.1"/>
    <property type="molecule type" value="Genomic_DNA"/>
</dbReference>
<dbReference type="PANTHER" id="PTHR33121">
    <property type="entry name" value="CYCLIC DI-GMP PHOSPHODIESTERASE PDEF"/>
    <property type="match status" value="1"/>
</dbReference>
<dbReference type="SMART" id="SM00448">
    <property type="entry name" value="REC"/>
    <property type="match status" value="1"/>
</dbReference>